<evidence type="ECO:0000256" key="1">
    <source>
        <dbReference type="SAM" id="SignalP"/>
    </source>
</evidence>
<name>I4YUV0_9HYPH</name>
<accession>I4YUV0</accession>
<evidence type="ECO:0000313" key="3">
    <source>
        <dbReference type="Proteomes" id="UP000003947"/>
    </source>
</evidence>
<gene>
    <name evidence="2" type="ORF">MicloDRAFT_00043160</name>
</gene>
<reference evidence="2 3" key="1">
    <citation type="submission" date="2012-02" db="EMBL/GenBank/DDBJ databases">
        <title>Improved High-Quality Draft sequence of Microvirga sp. WSM3557.</title>
        <authorList>
            <consortium name="US DOE Joint Genome Institute"/>
            <person name="Lucas S."/>
            <person name="Han J."/>
            <person name="Lapidus A."/>
            <person name="Cheng J.-F."/>
            <person name="Goodwin L."/>
            <person name="Pitluck S."/>
            <person name="Peters L."/>
            <person name="Zhang X."/>
            <person name="Detter J.C."/>
            <person name="Han C."/>
            <person name="Tapia R."/>
            <person name="Land M."/>
            <person name="Hauser L."/>
            <person name="Kyrpides N."/>
            <person name="Ivanova N."/>
            <person name="Pagani I."/>
            <person name="Brau L."/>
            <person name="Yates R."/>
            <person name="O'Hara G."/>
            <person name="Rui T."/>
            <person name="Howieson J."/>
            <person name="Reeve W."/>
            <person name="Woyke T."/>
        </authorList>
    </citation>
    <scope>NUCLEOTIDE SEQUENCE [LARGE SCALE GENOMIC DNA]</scope>
    <source>
        <strain evidence="2 3">WSM3557</strain>
    </source>
</reference>
<proteinExistence type="predicted"/>
<feature type="chain" id="PRO_5003698128" evidence="1">
    <location>
        <begin position="23"/>
        <end position="104"/>
    </location>
</feature>
<keyword evidence="1" id="KW-0732">Signal</keyword>
<dbReference type="HOGENOM" id="CLU_2246929_0_0_5"/>
<feature type="signal peptide" evidence="1">
    <location>
        <begin position="1"/>
        <end position="22"/>
    </location>
</feature>
<dbReference type="PATRIC" id="fig|864069.3.peg.4666"/>
<sequence precursor="true">MMRLKSLFLALAGLMVANLAYAREPDQNGDWLAQQEKFNKRIEARDRRATRSICANLCKEPKRPVYAEPEEGLEPDTVAEATYQRARTPYQMQLEMDGLQDEGQ</sequence>
<keyword evidence="3" id="KW-1185">Reference proteome</keyword>
<dbReference type="AlphaFoldDB" id="I4YUV0"/>
<dbReference type="Proteomes" id="UP000003947">
    <property type="component" value="Unassembled WGS sequence"/>
</dbReference>
<organism evidence="2 3">
    <name type="scientific">Microvirga lotononidis</name>
    <dbReference type="NCBI Taxonomy" id="864069"/>
    <lineage>
        <taxon>Bacteria</taxon>
        <taxon>Pseudomonadati</taxon>
        <taxon>Pseudomonadota</taxon>
        <taxon>Alphaproteobacteria</taxon>
        <taxon>Hyphomicrobiales</taxon>
        <taxon>Methylobacteriaceae</taxon>
        <taxon>Microvirga</taxon>
    </lineage>
</organism>
<dbReference type="EMBL" id="JH660645">
    <property type="protein sequence ID" value="EIM27742.1"/>
    <property type="molecule type" value="Genomic_DNA"/>
</dbReference>
<protein>
    <submittedName>
        <fullName evidence="2">Uncharacterized protein</fullName>
    </submittedName>
</protein>
<evidence type="ECO:0000313" key="2">
    <source>
        <dbReference type="EMBL" id="EIM27742.1"/>
    </source>
</evidence>